<dbReference type="InterPro" id="IPR002491">
    <property type="entry name" value="ABC_transptr_periplasmic_BD"/>
</dbReference>
<evidence type="ECO:0000313" key="3">
    <source>
        <dbReference type="EMBL" id="MFC7408517.1"/>
    </source>
</evidence>
<dbReference type="RefSeq" id="WP_382220978.1">
    <property type="nucleotide sequence ID" value="NZ_JBHTCA010000003.1"/>
</dbReference>
<proteinExistence type="predicted"/>
<comment type="caution">
    <text evidence="3">The sequence shown here is derived from an EMBL/GenBank/DDBJ whole genome shotgun (WGS) entry which is preliminary data.</text>
</comment>
<dbReference type="SUPFAM" id="SSF53807">
    <property type="entry name" value="Helical backbone' metal receptor"/>
    <property type="match status" value="1"/>
</dbReference>
<dbReference type="Gene3D" id="3.40.50.1980">
    <property type="entry name" value="Nitrogenase molybdenum iron protein domain"/>
    <property type="match status" value="2"/>
</dbReference>
<feature type="domain" description="Fe/B12 periplasmic-binding" evidence="2">
    <location>
        <begin position="28"/>
        <end position="275"/>
    </location>
</feature>
<protein>
    <submittedName>
        <fullName evidence="3">ABC transporter substrate-binding protein</fullName>
    </submittedName>
</protein>
<dbReference type="InterPro" id="IPR050902">
    <property type="entry name" value="ABC_Transporter_SBP"/>
</dbReference>
<accession>A0ABW2QK88</accession>
<keyword evidence="1" id="KW-0732">Signal</keyword>
<dbReference type="NCBIfam" id="NF038402">
    <property type="entry name" value="TroA_like"/>
    <property type="match status" value="1"/>
</dbReference>
<name>A0ABW2QK88_9BURK</name>
<dbReference type="EMBL" id="JBHTCA010000003">
    <property type="protein sequence ID" value="MFC7408517.1"/>
    <property type="molecule type" value="Genomic_DNA"/>
</dbReference>
<evidence type="ECO:0000256" key="1">
    <source>
        <dbReference type="ARBA" id="ARBA00022729"/>
    </source>
</evidence>
<evidence type="ECO:0000259" key="2">
    <source>
        <dbReference type="PROSITE" id="PS50983"/>
    </source>
</evidence>
<keyword evidence="4" id="KW-1185">Reference proteome</keyword>
<gene>
    <name evidence="3" type="ORF">ACFQPB_06555</name>
</gene>
<organism evidence="3 4">
    <name type="scientific">Hydrogenophaga atypica</name>
    <dbReference type="NCBI Taxonomy" id="249409"/>
    <lineage>
        <taxon>Bacteria</taxon>
        <taxon>Pseudomonadati</taxon>
        <taxon>Pseudomonadota</taxon>
        <taxon>Betaproteobacteria</taxon>
        <taxon>Burkholderiales</taxon>
        <taxon>Comamonadaceae</taxon>
        <taxon>Hydrogenophaga</taxon>
    </lineage>
</organism>
<evidence type="ECO:0000313" key="4">
    <source>
        <dbReference type="Proteomes" id="UP001596501"/>
    </source>
</evidence>
<dbReference type="Pfam" id="PF01497">
    <property type="entry name" value="Peripla_BP_2"/>
    <property type="match status" value="1"/>
</dbReference>
<dbReference type="PANTHER" id="PTHR30535:SF34">
    <property type="entry name" value="MOLYBDATE-BINDING PROTEIN MOLA"/>
    <property type="match status" value="1"/>
</dbReference>
<reference evidence="4" key="1">
    <citation type="journal article" date="2019" name="Int. J. Syst. Evol. Microbiol.">
        <title>The Global Catalogue of Microorganisms (GCM) 10K type strain sequencing project: providing services to taxonomists for standard genome sequencing and annotation.</title>
        <authorList>
            <consortium name="The Broad Institute Genomics Platform"/>
            <consortium name="The Broad Institute Genome Sequencing Center for Infectious Disease"/>
            <person name="Wu L."/>
            <person name="Ma J."/>
        </authorList>
    </citation>
    <scope>NUCLEOTIDE SEQUENCE [LARGE SCALE GENOMIC DNA]</scope>
    <source>
        <strain evidence="4">CGMCC 1.12371</strain>
    </source>
</reference>
<dbReference type="PROSITE" id="PS50983">
    <property type="entry name" value="FE_B12_PBP"/>
    <property type="match status" value="1"/>
</dbReference>
<dbReference type="Proteomes" id="UP001596501">
    <property type="component" value="Unassembled WGS sequence"/>
</dbReference>
<dbReference type="PANTHER" id="PTHR30535">
    <property type="entry name" value="VITAMIN B12-BINDING PROTEIN"/>
    <property type="match status" value="1"/>
</dbReference>
<dbReference type="InterPro" id="IPR054828">
    <property type="entry name" value="Vit_B12_bind_prot"/>
</dbReference>
<sequence length="276" mass="29791">MCASASAAGLHITDDRGVTVRFVAPPQRIVTLLPSLAETVCALGQCQRLVGVDRYTNWPAEIAHLPRLGGGLDPSVEAVLALRPDVVLLAQSARVIPQLEGLGLNVLALEPRTHADVLRVLEQVATLLGQHPQAGRAVWRQIDADVATVAQTLPPRTRRARVYYEADSGPYAAGPPSFIGETLTRLGVNNIVPPKLGPFPRLNPEFVVRADPDIIMVGLHNAAEMAQRPGWSALRAVREQRRCVFNAAETDVLMRAGPRLAEGARIMARCLTEKAP</sequence>